<evidence type="ECO:0000313" key="5">
    <source>
        <dbReference type="EMBL" id="RRR78018.1"/>
    </source>
</evidence>
<feature type="compositionally biased region" description="Low complexity" evidence="3">
    <location>
        <begin position="1351"/>
        <end position="1399"/>
    </location>
</feature>
<evidence type="ECO:0000256" key="4">
    <source>
        <dbReference type="SAM" id="SignalP"/>
    </source>
</evidence>
<dbReference type="SUPFAM" id="SSF49899">
    <property type="entry name" value="Concanavalin A-like lectins/glucanases"/>
    <property type="match status" value="2"/>
</dbReference>
<evidence type="ECO:0000256" key="3">
    <source>
        <dbReference type="SAM" id="MobiDB-lite"/>
    </source>
</evidence>
<feature type="region of interest" description="Disordered" evidence="3">
    <location>
        <begin position="1578"/>
        <end position="1608"/>
    </location>
</feature>
<dbReference type="Pfam" id="PF13385">
    <property type="entry name" value="Laminin_G_3"/>
    <property type="match status" value="2"/>
</dbReference>
<keyword evidence="4" id="KW-0732">Signal</keyword>
<dbReference type="PANTHER" id="PTHR35279">
    <property type="match status" value="1"/>
</dbReference>
<dbReference type="PANTHER" id="PTHR35279:SF1">
    <property type="entry name" value="ARABINANASE_LEVANSUCRASE_INVERTASE"/>
    <property type="match status" value="1"/>
</dbReference>
<feature type="region of interest" description="Disordered" evidence="3">
    <location>
        <begin position="1091"/>
        <end position="1115"/>
    </location>
</feature>
<evidence type="ECO:0000313" key="6">
    <source>
        <dbReference type="Proteomes" id="UP000280307"/>
    </source>
</evidence>
<dbReference type="Proteomes" id="UP000280307">
    <property type="component" value="Unassembled WGS sequence"/>
</dbReference>
<dbReference type="InterPro" id="IPR013320">
    <property type="entry name" value="ConA-like_dom_sf"/>
</dbReference>
<keyword evidence="1" id="KW-0378">Hydrolase</keyword>
<feature type="signal peptide" evidence="4">
    <location>
        <begin position="1"/>
        <end position="19"/>
    </location>
</feature>
<feature type="compositionally biased region" description="Polar residues" evidence="3">
    <location>
        <begin position="1093"/>
        <end position="1105"/>
    </location>
</feature>
<evidence type="ECO:0008006" key="7">
    <source>
        <dbReference type="Google" id="ProtNLM"/>
    </source>
</evidence>
<feature type="region of interest" description="Disordered" evidence="3">
    <location>
        <begin position="514"/>
        <end position="542"/>
    </location>
</feature>
<reference evidence="5 6" key="1">
    <citation type="submission" date="2018-12" db="EMBL/GenBank/DDBJ databases">
        <title>Genome Sequence of Candidatus Viridilinea halotolerans isolated from saline sulfide-rich spring.</title>
        <authorList>
            <person name="Grouzdev D.S."/>
            <person name="Burganskaya E.I."/>
            <person name="Krutkina M.S."/>
            <person name="Sukhacheva M.V."/>
            <person name="Gorlenko V.M."/>
        </authorList>
    </citation>
    <scope>NUCLEOTIDE SEQUENCE [LARGE SCALE GENOMIC DNA]</scope>
    <source>
        <strain evidence="5">Chok-6</strain>
    </source>
</reference>
<name>A0A426UBX0_9CHLR</name>
<dbReference type="Gene3D" id="2.60.120.200">
    <property type="match status" value="2"/>
</dbReference>
<comment type="caution">
    <text evidence="5">The sequence shown here is derived from an EMBL/GenBank/DDBJ whole genome shotgun (WGS) entry which is preliminary data.</text>
</comment>
<gene>
    <name evidence="5" type="ORF">EI684_00815</name>
</gene>
<evidence type="ECO:0000256" key="1">
    <source>
        <dbReference type="ARBA" id="ARBA00022801"/>
    </source>
</evidence>
<dbReference type="Gene3D" id="2.115.10.20">
    <property type="entry name" value="Glycosyl hydrolase domain, family 43"/>
    <property type="match status" value="5"/>
</dbReference>
<accession>A0A426UBX0</accession>
<feature type="chain" id="PRO_5018976821" description="LamG-like jellyroll fold domain-containing protein" evidence="4">
    <location>
        <begin position="20"/>
        <end position="1608"/>
    </location>
</feature>
<feature type="compositionally biased region" description="Low complexity" evidence="3">
    <location>
        <begin position="573"/>
        <end position="592"/>
    </location>
</feature>
<feature type="region of interest" description="Disordered" evidence="3">
    <location>
        <begin position="573"/>
        <end position="604"/>
    </location>
</feature>
<dbReference type="SUPFAM" id="SSF75005">
    <property type="entry name" value="Arabinanase/levansucrase/invertase"/>
    <property type="match status" value="5"/>
</dbReference>
<evidence type="ECO:0000256" key="2">
    <source>
        <dbReference type="ARBA" id="ARBA00023295"/>
    </source>
</evidence>
<sequence length="1608" mass="164025">MVGLLVGLLGLVTANQAVATVPNRQPWTHVPGVCPPALQGAVFARAGDDCGGSGTSFDTAQVYGHALLVDAASPSAPCENGRTSGTCYRKWYTGFDANGARRIGLALSPDGVSWARVVGTNAAGSVLGFGPVGNFDSANVSFPSVIRTATGYQMWYTGGDGAAFSIGTATSNDGVTWTRLAGPLAAGAVLRPSGVVGSFDQSIIAAARVLQDGASAAAPCENGRASGTCYRMWYQGINSSNAFYIGYALSPDGLNWTRVAGTGTGGAVIGQGPVGTFDGQNAAVAAVIKDGALFRMWYNAQDSAGVHRIGHVVSTDGLNWVRPVPNSAVWSGSDDPGTLAPDYVWSPFVIKEGLTYRMWYNTAIRENSQRVSLASVTPGTPLGDLVLSRDGANYTLSFTTATPIPAGGYVLVNLPAALPFAALTPGALSGFGANATLVADATALSDGAAGGVSRGALVVRLPDGAAPGAKSISFSLAGEPYVADNLFIQSFDSREVLERGSLPLFIGEPPVATATPTATALPTSTATPTDLPTNTATATNTPTASITATATITPAATNTPTASITATATITPTATNTPTASATALPTNTPLPTSTPTPAPEANAQPWQQVAGPCSNLGGAVFGRANDNCGGNATSFDVTEIFPPQVLRDEASAARPCENGRTSGVCYRMWYVGTGPAPFYERSIGLALSPDGTDWQRASGPLSGGAVFGASGVAGSFDRDGVSTMNIIRVGATYRMWYTGFSDPSTIAGIGLAESLDGINWTRIPGPEVGNAVLRHSGIAGQFDATYIVAPSVILDQASATLPCENGRTSGACYRMWYEGVSTSPAYTFRIGLALSPDGITWTRVATNADGSVTTPGPFGTFDDNNLGVPTVIKDGAIFRMWYEASGYSAGYTTGYMVSTDGINWTRATPNTPVWRGPDDTIVAGAPDEVWAVRALKEDTGYRLYYTTSTRPNSTRFALAAMTPGAPLNDRSVTVTETLYTLNFSSAAVPNGGSVLVTLPASIPFANVSAEASSGFGSGALLSADPAAVTDAAAGGSARGAIVVRLPNGAPAGAKSITLRITGDVPANSNVFVQLFNQREVVAYGALELPAQNGPTNTPTASNTPGPSPTATNTAVPATATNTAVPATATNTAAPTNTPVPGSNFALSFDGNDQLTGSAVPGLNGSQTIELWVRPAAVGQDGVIVATGASNGWSLELNGGQVTWWMLNSANSWQMVQYPTALSSTTWSHVALSYNASTNSARIFVNGVAGPQGTVGGITVGPSLFVGGLNPYGFFNGQLDELRLSSGVRYSSNFTPPSAAFTPDATTLALFSLNEGSGTTAADRSGNGLSLTLGAAPNAATWITSSAPSDGATPSATSTPVASATPAATSTVGPSPTATSTPVPPTATNTAAPTNTPVPGSNFALSFDGNDQLTGSAVPGLNGSQTIELWVRPAAVGQNAVLVATGADSGWSLELNDGQITWWMLNSANSWQMVQYPTALSSNNWSHVALSYNASSNSARIFVNGVAGPQVTVGGITAGTGLFVGGLNPYGFFNGQLDELRLSSGVRYTNNFIPPSAAFTPDATTLALFSFNEGSGTTAADRSGNGLSLTLGATPNTPTWVNGSAPTQ</sequence>
<organism evidence="5 6">
    <name type="scientific">Candidatus Viridilinea halotolerans</name>
    <dbReference type="NCBI Taxonomy" id="2491704"/>
    <lineage>
        <taxon>Bacteria</taxon>
        <taxon>Bacillati</taxon>
        <taxon>Chloroflexota</taxon>
        <taxon>Chloroflexia</taxon>
        <taxon>Chloroflexales</taxon>
        <taxon>Chloroflexineae</taxon>
        <taxon>Oscillochloridaceae</taxon>
        <taxon>Candidatus Viridilinea</taxon>
    </lineage>
</organism>
<proteinExistence type="predicted"/>
<dbReference type="EMBL" id="RSAS01000034">
    <property type="protein sequence ID" value="RRR78018.1"/>
    <property type="molecule type" value="Genomic_DNA"/>
</dbReference>
<dbReference type="GO" id="GO:0016798">
    <property type="term" value="F:hydrolase activity, acting on glycosyl bonds"/>
    <property type="evidence" value="ECO:0007669"/>
    <property type="project" value="UniProtKB-KW"/>
</dbReference>
<feature type="region of interest" description="Disordered" evidence="3">
    <location>
        <begin position="1344"/>
        <end position="1406"/>
    </location>
</feature>
<protein>
    <recommendedName>
        <fullName evidence="7">LamG-like jellyroll fold domain-containing protein</fullName>
    </recommendedName>
</protein>
<keyword evidence="2" id="KW-0326">Glycosidase</keyword>
<dbReference type="InterPro" id="IPR023296">
    <property type="entry name" value="Glyco_hydro_beta-prop_sf"/>
</dbReference>